<comment type="similarity">
    <text evidence="2">Belongs to the ABC-2 integral membrane protein family.</text>
</comment>
<dbReference type="AlphaFoldDB" id="A0A7I9V5C7"/>
<feature type="transmembrane region" description="Helical" evidence="9">
    <location>
        <begin position="138"/>
        <end position="160"/>
    </location>
</feature>
<evidence type="ECO:0000259" key="10">
    <source>
        <dbReference type="Pfam" id="PF01061"/>
    </source>
</evidence>
<dbReference type="Pfam" id="PF01061">
    <property type="entry name" value="ABC2_membrane"/>
    <property type="match status" value="1"/>
</dbReference>
<name>A0A7I9V5C7_9ACTN</name>
<evidence type="ECO:0000256" key="2">
    <source>
        <dbReference type="ARBA" id="ARBA00007783"/>
    </source>
</evidence>
<evidence type="ECO:0000256" key="8">
    <source>
        <dbReference type="SAM" id="MobiDB-lite"/>
    </source>
</evidence>
<keyword evidence="7 9" id="KW-0472">Membrane</keyword>
<sequence>MSAVANDGGAPGRIIPPAPPTSDSRTFARGVQDLIEGLRTSELWLHLGWTDIKQRYKRSVLGPLWITIATGVTAVAMGILYGELFHQDIKTFLPYVLLGFIFWGFIETSILDGSVVFSTNEGLIKQLPAPISIHVYRVVWRSLIIFAHNIVIYAIVFAVFRPPVGWSGFLVVPAIILFALNATWATIVFGILSTRFRDIGQLLTTAVRLVFFMTPIIWSAKTLNAAGDSGSSKLRYVELNPMYHYLEIARGPLLGDHVAFYHWGVVLACTAVGWIAALLVMRNFRARVAYWV</sequence>
<gene>
    <name evidence="11" type="ORF">nbrc107696_08490</name>
</gene>
<evidence type="ECO:0000256" key="5">
    <source>
        <dbReference type="ARBA" id="ARBA00022692"/>
    </source>
</evidence>
<evidence type="ECO:0000256" key="4">
    <source>
        <dbReference type="ARBA" id="ARBA00022475"/>
    </source>
</evidence>
<feature type="transmembrane region" description="Helical" evidence="9">
    <location>
        <begin position="166"/>
        <end position="192"/>
    </location>
</feature>
<keyword evidence="12" id="KW-1185">Reference proteome</keyword>
<evidence type="ECO:0000313" key="12">
    <source>
        <dbReference type="Proteomes" id="UP000444960"/>
    </source>
</evidence>
<dbReference type="GO" id="GO:0005886">
    <property type="term" value="C:plasma membrane"/>
    <property type="evidence" value="ECO:0007669"/>
    <property type="project" value="UniProtKB-SubCell"/>
</dbReference>
<dbReference type="RefSeq" id="WP_371864995.1">
    <property type="nucleotide sequence ID" value="NZ_BJOV01000002.1"/>
</dbReference>
<feature type="transmembrane region" description="Helical" evidence="9">
    <location>
        <begin position="60"/>
        <end position="80"/>
    </location>
</feature>
<dbReference type="GO" id="GO:0140359">
    <property type="term" value="F:ABC-type transporter activity"/>
    <property type="evidence" value="ECO:0007669"/>
    <property type="project" value="InterPro"/>
</dbReference>
<evidence type="ECO:0000256" key="1">
    <source>
        <dbReference type="ARBA" id="ARBA00004651"/>
    </source>
</evidence>
<feature type="domain" description="ABC-2 type transporter transmembrane" evidence="10">
    <location>
        <begin position="44"/>
        <end position="251"/>
    </location>
</feature>
<dbReference type="PANTHER" id="PTHR30413:SF10">
    <property type="entry name" value="CAPSULE POLYSACCHARIDE EXPORT INNER-MEMBRANE PROTEIN CTRC"/>
    <property type="match status" value="1"/>
</dbReference>
<keyword evidence="6 9" id="KW-1133">Transmembrane helix</keyword>
<keyword evidence="4" id="KW-1003">Cell membrane</keyword>
<dbReference type="PANTHER" id="PTHR30413">
    <property type="entry name" value="INNER MEMBRANE TRANSPORT PERMEASE"/>
    <property type="match status" value="1"/>
</dbReference>
<evidence type="ECO:0000256" key="6">
    <source>
        <dbReference type="ARBA" id="ARBA00022989"/>
    </source>
</evidence>
<evidence type="ECO:0000313" key="11">
    <source>
        <dbReference type="EMBL" id="GEE00403.1"/>
    </source>
</evidence>
<comment type="subcellular location">
    <subcellularLocation>
        <location evidence="1">Cell membrane</location>
        <topology evidence="1">Multi-pass membrane protein</topology>
    </subcellularLocation>
</comment>
<organism evidence="11 12">
    <name type="scientific">Gordonia spumicola</name>
    <dbReference type="NCBI Taxonomy" id="589161"/>
    <lineage>
        <taxon>Bacteria</taxon>
        <taxon>Bacillati</taxon>
        <taxon>Actinomycetota</taxon>
        <taxon>Actinomycetes</taxon>
        <taxon>Mycobacteriales</taxon>
        <taxon>Gordoniaceae</taxon>
        <taxon>Gordonia</taxon>
    </lineage>
</organism>
<keyword evidence="3" id="KW-0813">Transport</keyword>
<protein>
    <submittedName>
        <fullName evidence="11">Sugar ABC transporter permease</fullName>
    </submittedName>
</protein>
<dbReference type="Proteomes" id="UP000444960">
    <property type="component" value="Unassembled WGS sequence"/>
</dbReference>
<dbReference type="GO" id="GO:0015920">
    <property type="term" value="P:lipopolysaccharide transport"/>
    <property type="evidence" value="ECO:0007669"/>
    <property type="project" value="TreeGrafter"/>
</dbReference>
<feature type="transmembrane region" description="Helical" evidence="9">
    <location>
        <begin position="260"/>
        <end position="281"/>
    </location>
</feature>
<evidence type="ECO:0000256" key="9">
    <source>
        <dbReference type="SAM" id="Phobius"/>
    </source>
</evidence>
<reference evidence="12" key="1">
    <citation type="submission" date="2019-06" db="EMBL/GenBank/DDBJ databases">
        <title>Gordonia isolated from sludge of a wastewater treatment plant.</title>
        <authorList>
            <person name="Tamura T."/>
            <person name="Aoyama K."/>
            <person name="Kang Y."/>
            <person name="Saito S."/>
            <person name="Akiyama N."/>
            <person name="Yazawa K."/>
            <person name="Gonoi T."/>
            <person name="Mikami Y."/>
        </authorList>
    </citation>
    <scope>NUCLEOTIDE SEQUENCE [LARGE SCALE GENOMIC DNA]</scope>
    <source>
        <strain evidence="12">NBRC 107696</strain>
    </source>
</reference>
<evidence type="ECO:0000256" key="7">
    <source>
        <dbReference type="ARBA" id="ARBA00023136"/>
    </source>
</evidence>
<dbReference type="InterPro" id="IPR013525">
    <property type="entry name" value="ABC2_TM"/>
</dbReference>
<keyword evidence="5 9" id="KW-0812">Transmembrane</keyword>
<feature type="transmembrane region" description="Helical" evidence="9">
    <location>
        <begin position="199"/>
        <end position="218"/>
    </location>
</feature>
<accession>A0A7I9V5C7</accession>
<feature type="transmembrane region" description="Helical" evidence="9">
    <location>
        <begin position="92"/>
        <end position="117"/>
    </location>
</feature>
<feature type="region of interest" description="Disordered" evidence="8">
    <location>
        <begin position="1"/>
        <end position="25"/>
    </location>
</feature>
<evidence type="ECO:0000256" key="3">
    <source>
        <dbReference type="ARBA" id="ARBA00022448"/>
    </source>
</evidence>
<proteinExistence type="inferred from homology"/>
<dbReference type="EMBL" id="BJOV01000002">
    <property type="protein sequence ID" value="GEE00403.1"/>
    <property type="molecule type" value="Genomic_DNA"/>
</dbReference>
<comment type="caution">
    <text evidence="11">The sequence shown here is derived from an EMBL/GenBank/DDBJ whole genome shotgun (WGS) entry which is preliminary data.</text>
</comment>